<keyword evidence="3" id="KW-1185">Reference proteome</keyword>
<gene>
    <name evidence="2" type="ORF">ITI46_02520</name>
</gene>
<dbReference type="SUPFAM" id="SSF47413">
    <property type="entry name" value="lambda repressor-like DNA-binding domains"/>
    <property type="match status" value="1"/>
</dbReference>
<protein>
    <submittedName>
        <fullName evidence="2">Helix-turn-helix domain-containing protein</fullName>
    </submittedName>
</protein>
<dbReference type="RefSeq" id="WP_209237698.1">
    <property type="nucleotide sequence ID" value="NZ_JADKMA010000007.1"/>
</dbReference>
<dbReference type="Gene3D" id="1.10.260.40">
    <property type="entry name" value="lambda repressor-like DNA-binding domains"/>
    <property type="match status" value="1"/>
</dbReference>
<dbReference type="Pfam" id="PF13560">
    <property type="entry name" value="HTH_31"/>
    <property type="match status" value="1"/>
</dbReference>
<organism evidence="2 3">
    <name type="scientific">Streptomyces oryzae</name>
    <dbReference type="NCBI Taxonomy" id="1434886"/>
    <lineage>
        <taxon>Bacteria</taxon>
        <taxon>Bacillati</taxon>
        <taxon>Actinomycetota</taxon>
        <taxon>Actinomycetes</taxon>
        <taxon>Kitasatosporales</taxon>
        <taxon>Streptomycetaceae</taxon>
        <taxon>Streptomyces</taxon>
    </lineage>
</organism>
<dbReference type="InterPro" id="IPR011990">
    <property type="entry name" value="TPR-like_helical_dom_sf"/>
</dbReference>
<dbReference type="PROSITE" id="PS50943">
    <property type="entry name" value="HTH_CROC1"/>
    <property type="match status" value="1"/>
</dbReference>
<dbReference type="InterPro" id="IPR010982">
    <property type="entry name" value="Lambda_DNA-bd_dom_sf"/>
</dbReference>
<evidence type="ECO:0000313" key="3">
    <source>
        <dbReference type="Proteomes" id="UP001519064"/>
    </source>
</evidence>
<accession>A0ABS3X5D5</accession>
<dbReference type="SUPFAM" id="SSF48452">
    <property type="entry name" value="TPR-like"/>
    <property type="match status" value="1"/>
</dbReference>
<comment type="caution">
    <text evidence="2">The sequence shown here is derived from an EMBL/GenBank/DDBJ whole genome shotgun (WGS) entry which is preliminary data.</text>
</comment>
<dbReference type="InterPro" id="IPR001387">
    <property type="entry name" value="Cro/C1-type_HTH"/>
</dbReference>
<evidence type="ECO:0000259" key="1">
    <source>
        <dbReference type="PROSITE" id="PS50943"/>
    </source>
</evidence>
<dbReference type="EMBL" id="JADKMA010000007">
    <property type="protein sequence ID" value="MBO8190590.1"/>
    <property type="molecule type" value="Genomic_DNA"/>
</dbReference>
<evidence type="ECO:0000313" key="2">
    <source>
        <dbReference type="EMBL" id="MBO8190590.1"/>
    </source>
</evidence>
<dbReference type="CDD" id="cd00093">
    <property type="entry name" value="HTH_XRE"/>
    <property type="match status" value="1"/>
</dbReference>
<proteinExistence type="predicted"/>
<reference evidence="2 3" key="1">
    <citation type="submission" date="2020-11" db="EMBL/GenBank/DDBJ databases">
        <title>Streptomyces spirodelae sp. nov., isolated from duckweed.</title>
        <authorList>
            <person name="Saimee Y."/>
            <person name="Duangmal K."/>
        </authorList>
    </citation>
    <scope>NUCLEOTIDE SEQUENCE [LARGE SCALE GENOMIC DNA]</scope>
    <source>
        <strain evidence="2 3">S16-07</strain>
    </source>
</reference>
<dbReference type="SMART" id="SM00530">
    <property type="entry name" value="HTH_XRE"/>
    <property type="match status" value="1"/>
</dbReference>
<feature type="domain" description="HTH cro/C1-type" evidence="1">
    <location>
        <begin position="13"/>
        <end position="68"/>
    </location>
</feature>
<name>A0ABS3X5D5_9ACTN</name>
<dbReference type="Proteomes" id="UP001519064">
    <property type="component" value="Unassembled WGS sequence"/>
</dbReference>
<sequence>MPESSDMHIGTRLREARKRAGLTQRGLASASGVSVSLIRKLEQRELHDTRLETARALAVALRMPTSALLRHGEGMDDAVPVEPWEQVRAALTVPRQPSELSDTEPTARGLGEALRATEPLFAGDRFAELAVVLPQLLRDADALDDEDPPARAVRGRLLQLTGWLLTQNRQFEAATHALDRALAQATDPLDGAATAVIQYWLLLRTGRVAEARELAERWADETEPRLSRATADELATWGWMMLRVAAASVRDARQEQAADALRMASAAAAALGREHSPGGDWLRTFGPTTVVLKCAEHEAVTGRPDRVLAVSEQVPLTELRPTSNNRNRHLLDVADAHARLRRYGEAVDVLQQIRAASPQWLPQQRYARDILGRIVRRRRTLTPDMRGLADAVRLPL</sequence>